<organism evidence="2 3">
    <name type="scientific">Nocardia nova</name>
    <dbReference type="NCBI Taxonomy" id="37330"/>
    <lineage>
        <taxon>Bacteria</taxon>
        <taxon>Bacillati</taxon>
        <taxon>Actinomycetota</taxon>
        <taxon>Actinomycetes</taxon>
        <taxon>Mycobacteriales</taxon>
        <taxon>Nocardiaceae</taxon>
        <taxon>Nocardia</taxon>
    </lineage>
</organism>
<evidence type="ECO:0000313" key="2">
    <source>
        <dbReference type="EMBL" id="PPJ23386.1"/>
    </source>
</evidence>
<accession>A0A2S5ZYG7</accession>
<dbReference type="EMBL" id="PSZD01000024">
    <property type="protein sequence ID" value="PPJ23386.1"/>
    <property type="molecule type" value="Genomic_DNA"/>
</dbReference>
<comment type="caution">
    <text evidence="2">The sequence shown here is derived from an EMBL/GenBank/DDBJ whole genome shotgun (WGS) entry which is preliminary data.</text>
</comment>
<feature type="compositionally biased region" description="Polar residues" evidence="1">
    <location>
        <begin position="51"/>
        <end position="60"/>
    </location>
</feature>
<gene>
    <name evidence="2" type="ORF">C5F51_28515</name>
</gene>
<protein>
    <submittedName>
        <fullName evidence="2">Uncharacterized protein</fullName>
    </submittedName>
</protein>
<dbReference type="RefSeq" id="WP_104364409.1">
    <property type="nucleotide sequence ID" value="NZ_PSZD01000024.1"/>
</dbReference>
<reference evidence="2 3" key="1">
    <citation type="submission" date="2018-02" db="EMBL/GenBank/DDBJ databases">
        <title>8 Nocardia nova and 1 Nocardia cyriacigeorgica strain used for evolution to TMP-SMX.</title>
        <authorList>
            <person name="Mehta H."/>
            <person name="Weng J."/>
            <person name="Shamoo Y."/>
        </authorList>
    </citation>
    <scope>NUCLEOTIDE SEQUENCE [LARGE SCALE GENOMIC DNA]</scope>
    <source>
        <strain evidence="2 3">BAA2227</strain>
    </source>
</reference>
<sequence>MGVELITDSGRHYSARTTDAFTEYGMEIFRKPMSEVLRLDLGGIEPPPEPATTSGSASTT</sequence>
<evidence type="ECO:0000313" key="3">
    <source>
        <dbReference type="Proteomes" id="UP000238356"/>
    </source>
</evidence>
<keyword evidence="3" id="KW-1185">Reference proteome</keyword>
<feature type="region of interest" description="Disordered" evidence="1">
    <location>
        <begin position="40"/>
        <end position="60"/>
    </location>
</feature>
<proteinExistence type="predicted"/>
<dbReference type="AlphaFoldDB" id="A0A2S5ZYG7"/>
<name>A0A2S5ZYG7_9NOCA</name>
<evidence type="ECO:0000256" key="1">
    <source>
        <dbReference type="SAM" id="MobiDB-lite"/>
    </source>
</evidence>
<dbReference type="Proteomes" id="UP000238356">
    <property type="component" value="Unassembled WGS sequence"/>
</dbReference>